<gene>
    <name evidence="2" type="ORF">FE257_012963</name>
</gene>
<protein>
    <recommendedName>
        <fullName evidence="1">T6SS Phospholipase effector Tle1-like catalytic domain-containing protein</fullName>
    </recommendedName>
</protein>
<dbReference type="PANTHER" id="PTHR33840:SF1">
    <property type="entry name" value="TLE1 PHOSPHOLIPASE DOMAIN-CONTAINING PROTEIN"/>
    <property type="match status" value="1"/>
</dbReference>
<dbReference type="InterPro" id="IPR029058">
    <property type="entry name" value="AB_hydrolase_fold"/>
</dbReference>
<dbReference type="InterPro" id="IPR018712">
    <property type="entry name" value="Tle1-like_cat"/>
</dbReference>
<reference evidence="2" key="2">
    <citation type="submission" date="2020-02" db="EMBL/GenBank/DDBJ databases">
        <authorList>
            <person name="Gilchrist C.L.M."/>
            <person name="Chooi Y.-H."/>
        </authorList>
    </citation>
    <scope>NUCLEOTIDE SEQUENCE</scope>
    <source>
        <strain evidence="2">MST-FP2251</strain>
    </source>
</reference>
<feature type="domain" description="T6SS Phospholipase effector Tle1-like catalytic" evidence="1">
    <location>
        <begin position="2"/>
        <end position="261"/>
    </location>
</feature>
<keyword evidence="3" id="KW-1185">Reference proteome</keyword>
<evidence type="ECO:0000313" key="2">
    <source>
        <dbReference type="EMBL" id="KAF9885346.1"/>
    </source>
</evidence>
<proteinExistence type="predicted"/>
<evidence type="ECO:0000313" key="3">
    <source>
        <dbReference type="Proteomes" id="UP001194746"/>
    </source>
</evidence>
<organism evidence="2 3">
    <name type="scientific">Aspergillus nanangensis</name>
    <dbReference type="NCBI Taxonomy" id="2582783"/>
    <lineage>
        <taxon>Eukaryota</taxon>
        <taxon>Fungi</taxon>
        <taxon>Dikarya</taxon>
        <taxon>Ascomycota</taxon>
        <taxon>Pezizomycotina</taxon>
        <taxon>Eurotiomycetes</taxon>
        <taxon>Eurotiomycetidae</taxon>
        <taxon>Eurotiales</taxon>
        <taxon>Aspergillaceae</taxon>
        <taxon>Aspergillus</taxon>
        <taxon>Aspergillus subgen. Circumdati</taxon>
    </lineage>
</organism>
<dbReference type="SUPFAM" id="SSF53474">
    <property type="entry name" value="alpha/beta-Hydrolases"/>
    <property type="match status" value="1"/>
</dbReference>
<dbReference type="PANTHER" id="PTHR33840">
    <property type="match status" value="1"/>
</dbReference>
<evidence type="ECO:0000259" key="1">
    <source>
        <dbReference type="Pfam" id="PF09994"/>
    </source>
</evidence>
<dbReference type="AlphaFoldDB" id="A0AAD4CF38"/>
<accession>A0AAD4CF38</accession>
<sequence length="410" mass="45156">MKRLIVLCDGTWQDSTTDDLKAHPTNVTLISRALSPYGVGEDGSLIPQIVYYQPGVGTSLGDKLRGGIYGAGLSAHIRAAYGFLCHNWDEGDEIFFFGFSRGAYTARSIAGLVTTLGLLTKRGMDKFPEVYDQYYDHGAGQTEPNFDEGLLHELRGKGDLRTVGDAVRIVGVWDTVGFHGAGITGEKIEFYNQRLSSHVQHAYHALSLDESRGAFQPTLWEIPRNRVQDLQQVWFSGVHSDVGGGLSDPRLSNISLAWMITRCAEANKLAFVDGSGVTDPADYYLLDHKIPAQQSDNQPWATAKGPTKSVVGIVETGLGYMLRLVSHVVPFLNSGVRTPMTQITRDVMTNETIHCSIRDRDFSHWPCAPLSGKKAGGRWRLVKPAFESGLEETVPTAVELRFKGRIRTVD</sequence>
<name>A0AAD4CF38_ASPNN</name>
<comment type="caution">
    <text evidence="2">The sequence shown here is derived from an EMBL/GenBank/DDBJ whole genome shotgun (WGS) entry which is preliminary data.</text>
</comment>
<dbReference type="Pfam" id="PF09994">
    <property type="entry name" value="T6SS_Tle1-like_cat"/>
    <property type="match status" value="1"/>
</dbReference>
<reference evidence="2" key="1">
    <citation type="journal article" date="2019" name="Beilstein J. Org. Chem.">
        <title>Nanangenines: drimane sesquiterpenoids as the dominant metabolite cohort of a novel Australian fungus, Aspergillus nanangensis.</title>
        <authorList>
            <person name="Lacey H.J."/>
            <person name="Gilchrist C.L.M."/>
            <person name="Crombie A."/>
            <person name="Kalaitzis J.A."/>
            <person name="Vuong D."/>
            <person name="Rutledge P.J."/>
            <person name="Turner P."/>
            <person name="Pitt J.I."/>
            <person name="Lacey E."/>
            <person name="Chooi Y.H."/>
            <person name="Piggott A.M."/>
        </authorList>
    </citation>
    <scope>NUCLEOTIDE SEQUENCE</scope>
    <source>
        <strain evidence="2">MST-FP2251</strain>
    </source>
</reference>
<dbReference type="Proteomes" id="UP001194746">
    <property type="component" value="Unassembled WGS sequence"/>
</dbReference>
<dbReference type="EMBL" id="VCAU01000097">
    <property type="protein sequence ID" value="KAF9885346.1"/>
    <property type="molecule type" value="Genomic_DNA"/>
</dbReference>